<organism evidence="1 2">
    <name type="scientific">Chitinophaga rupis</name>
    <dbReference type="NCBI Taxonomy" id="573321"/>
    <lineage>
        <taxon>Bacteria</taxon>
        <taxon>Pseudomonadati</taxon>
        <taxon>Bacteroidota</taxon>
        <taxon>Chitinophagia</taxon>
        <taxon>Chitinophagales</taxon>
        <taxon>Chitinophagaceae</taxon>
        <taxon>Chitinophaga</taxon>
    </lineage>
</organism>
<gene>
    <name evidence="1" type="ORF">SAMN04488505_107128</name>
</gene>
<evidence type="ECO:0000313" key="2">
    <source>
        <dbReference type="Proteomes" id="UP000198984"/>
    </source>
</evidence>
<name>A0A1H8CID9_9BACT</name>
<dbReference type="OrthoDB" id="6624543at2"/>
<proteinExistence type="predicted"/>
<dbReference type="EMBL" id="FOBB01000007">
    <property type="protein sequence ID" value="SEM94863.1"/>
    <property type="molecule type" value="Genomic_DNA"/>
</dbReference>
<sequence length="121" mass="13997">MNPAGKLIFKDASTGQVTVFHYHTFYEMVIACIVKYTGRSMEEARALTDRSFIVQQPPTDVLAAALLTHEYEYHWAMVLVYGEEYWNKYPSISSTPPDDYFDWYDDYIAAHQLAAELLVDE</sequence>
<dbReference type="Proteomes" id="UP000198984">
    <property type="component" value="Unassembled WGS sequence"/>
</dbReference>
<dbReference type="RefSeq" id="WP_089918093.1">
    <property type="nucleotide sequence ID" value="NZ_FOBB01000007.1"/>
</dbReference>
<dbReference type="STRING" id="573321.SAMN04488505_107128"/>
<accession>A0A1H8CID9</accession>
<protein>
    <submittedName>
        <fullName evidence="1">Uncharacterized protein</fullName>
    </submittedName>
</protein>
<keyword evidence="2" id="KW-1185">Reference proteome</keyword>
<dbReference type="AlphaFoldDB" id="A0A1H8CID9"/>
<reference evidence="1 2" key="1">
    <citation type="submission" date="2016-10" db="EMBL/GenBank/DDBJ databases">
        <authorList>
            <person name="de Groot N.N."/>
        </authorList>
    </citation>
    <scope>NUCLEOTIDE SEQUENCE [LARGE SCALE GENOMIC DNA]</scope>
    <source>
        <strain evidence="1 2">DSM 21039</strain>
    </source>
</reference>
<evidence type="ECO:0000313" key="1">
    <source>
        <dbReference type="EMBL" id="SEM94863.1"/>
    </source>
</evidence>